<dbReference type="EMBL" id="BLAL01000215">
    <property type="protein sequence ID" value="GES92421.1"/>
    <property type="molecule type" value="Genomic_DNA"/>
</dbReference>
<feature type="transmembrane region" description="Helical" evidence="1">
    <location>
        <begin position="800"/>
        <end position="826"/>
    </location>
</feature>
<protein>
    <recommendedName>
        <fullName evidence="6">TRP C-terminal domain-containing protein</fullName>
    </recommendedName>
</protein>
<name>A0A2Z6RF16_9GLOM</name>
<evidence type="ECO:0000256" key="1">
    <source>
        <dbReference type="SAM" id="Phobius"/>
    </source>
</evidence>
<gene>
    <name evidence="4" type="ORF">RCL2_001919800</name>
    <name evidence="3" type="ORF">RclHR1_01820007</name>
</gene>
<evidence type="ECO:0000256" key="2">
    <source>
        <dbReference type="SAM" id="SignalP"/>
    </source>
</evidence>
<keyword evidence="1" id="KW-0472">Membrane</keyword>
<evidence type="ECO:0000313" key="5">
    <source>
        <dbReference type="Proteomes" id="UP000247702"/>
    </source>
</evidence>
<accession>A0A2Z6RF16</accession>
<keyword evidence="1" id="KW-0812">Transmembrane</keyword>
<reference evidence="4" key="2">
    <citation type="submission" date="2019-10" db="EMBL/GenBank/DDBJ databases">
        <title>Conservation and host-specific expression of non-tandemly repeated heterogenous ribosome RNA gene in arbuscular mycorrhizal fungi.</title>
        <authorList>
            <person name="Maeda T."/>
            <person name="Kobayashi Y."/>
            <person name="Nakagawa T."/>
            <person name="Ezawa T."/>
            <person name="Yamaguchi K."/>
            <person name="Bino T."/>
            <person name="Nishimoto Y."/>
            <person name="Shigenobu S."/>
            <person name="Kawaguchi M."/>
        </authorList>
    </citation>
    <scope>NUCLEOTIDE SEQUENCE</scope>
    <source>
        <strain evidence="4">HR1</strain>
    </source>
</reference>
<reference evidence="3 5" key="1">
    <citation type="submission" date="2017-11" db="EMBL/GenBank/DDBJ databases">
        <title>The genome of Rhizophagus clarus HR1 reveals common genetic basis of auxotrophy among arbuscular mycorrhizal fungi.</title>
        <authorList>
            <person name="Kobayashi Y."/>
        </authorList>
    </citation>
    <scope>NUCLEOTIDE SEQUENCE [LARGE SCALE GENOMIC DNA]</scope>
    <source>
        <strain evidence="3 5">HR1</strain>
    </source>
</reference>
<sequence length="897" mass="104163">MNRLAPIILLIFVLFLLPCSSNIIATYNETDTVHDNYFKGAYADGTILIGVRFENYPNNAISLRLIHPNGTLNFINNVTIPCDNKCDPTVYDPRPLNPNYILIWYGTSGMIMDWTENIITSQITSSKCDKFAFTMNERNDRFLIAGYNETSHHFLFAEYFINNDGTIRIDVQRILNINNKFDGVGIKNIFKFKIFLLGNTWGILYKMGFEEENENINNESNAFFSIIHNESQNRTLNPLIIKDVVLMGFTCIPNNIYYTCLYITFYNNTLKLIDINNLTSNNTFNMRSLDLYSFINIYNFDSKSIPNIIHIIPEIGFLAEVISNAGTKYLIFNTAGIDYFDKTINSASGEVIINNNDNDYIGDNIFIISNNTSNVNVIRAIKNGKSFTYESIDLSSKIPKINLFDNSHIRQVYPSENDPIEIYTDIMNMTFLNPIDPTTPVYISIYHYYENNEDILRQKFSCTTPFCTISEDMYSLTINLLSNTTFNIPDAAYYVEIDDNFVEDKYEIETVPGIKPRNWNIYTSSDYKYHEKDDDELVLGTLRLTSESTEEFNKLDKNGKKDFFKFMTIDLSKGIPIDNSRIYKVNDIYVYDMVSDSELLVVTYRIDLPNENCFNKKSAKDVFDDLNSLIRNDKFITYLDISNYTIYIDKEYGFQRTSNLWEEIKIRLQNFVRDSCTLIILIILVVLIIGLYFFGKYKNRMGSNIMVFKVALTFLDLVNDIRFVILLRDDLQYLYIPSIIFLLFPFILNIFLAFIILSHEVQYPEFNKWLKNYLKPVAIVTVFSSGDIELLHIFDSNFGGFQIFTASFSSLALKLIFWCGFLNIILEDLPQLIIQILYARNFTTSYNNIAFFTLITSIVILLIGIIEYGYRLFMDKNHDEIDDETDEIKINYDEPKI</sequence>
<evidence type="ECO:0000313" key="4">
    <source>
        <dbReference type="EMBL" id="GES92421.1"/>
    </source>
</evidence>
<keyword evidence="5" id="KW-1185">Reference proteome</keyword>
<comment type="caution">
    <text evidence="3">The sequence shown here is derived from an EMBL/GenBank/DDBJ whole genome shotgun (WGS) entry which is preliminary data.</text>
</comment>
<keyword evidence="1" id="KW-1133">Transmembrane helix</keyword>
<evidence type="ECO:0008006" key="6">
    <source>
        <dbReference type="Google" id="ProtNLM"/>
    </source>
</evidence>
<feature type="transmembrane region" description="Helical" evidence="1">
    <location>
        <begin position="677"/>
        <end position="694"/>
    </location>
</feature>
<dbReference type="EMBL" id="BEXD01000913">
    <property type="protein sequence ID" value="GBB91078.1"/>
    <property type="molecule type" value="Genomic_DNA"/>
</dbReference>
<dbReference type="AlphaFoldDB" id="A0A2Z6RF16"/>
<dbReference type="Proteomes" id="UP000247702">
    <property type="component" value="Unassembled WGS sequence"/>
</dbReference>
<dbReference type="STRING" id="94130.A0A2Z6RF16"/>
<proteinExistence type="predicted"/>
<feature type="signal peptide" evidence="2">
    <location>
        <begin position="1"/>
        <end position="21"/>
    </location>
</feature>
<organism evidence="3 5">
    <name type="scientific">Rhizophagus clarus</name>
    <dbReference type="NCBI Taxonomy" id="94130"/>
    <lineage>
        <taxon>Eukaryota</taxon>
        <taxon>Fungi</taxon>
        <taxon>Fungi incertae sedis</taxon>
        <taxon>Mucoromycota</taxon>
        <taxon>Glomeromycotina</taxon>
        <taxon>Glomeromycetes</taxon>
        <taxon>Glomerales</taxon>
        <taxon>Glomeraceae</taxon>
        <taxon>Rhizophagus</taxon>
    </lineage>
</organism>
<keyword evidence="2" id="KW-0732">Signal</keyword>
<feature type="transmembrane region" description="Helical" evidence="1">
    <location>
        <begin position="846"/>
        <end position="866"/>
    </location>
</feature>
<feature type="chain" id="PRO_5036060131" description="TRP C-terminal domain-containing protein" evidence="2">
    <location>
        <begin position="22"/>
        <end position="897"/>
    </location>
</feature>
<dbReference type="Proteomes" id="UP000615446">
    <property type="component" value="Unassembled WGS sequence"/>
</dbReference>
<dbReference type="OrthoDB" id="2347594at2759"/>
<evidence type="ECO:0000313" key="3">
    <source>
        <dbReference type="EMBL" id="GBB91078.1"/>
    </source>
</evidence>
<feature type="transmembrane region" description="Helical" evidence="1">
    <location>
        <begin position="733"/>
        <end position="757"/>
    </location>
</feature>